<proteinExistence type="inferred from homology"/>
<sequence>MPRSAHYDPNNGYLVNHTVVVEAEDAVCRVVDYWLCNSKKETGYVGLKNQGATCCMTSLLQTLYHIPDAHFHSYHMLSTNHEDSTRHMEKFIIHSIPFSEINKTFEYMLKGIGLVASFEWKSET</sequence>
<gene>
    <name evidence="3" type="ORF">AMTR_s03028p00008020</name>
</gene>
<accession>U5CXK4</accession>
<dbReference type="Pfam" id="PF00443">
    <property type="entry name" value="UCH"/>
    <property type="match status" value="1"/>
</dbReference>
<dbReference type="Gramene" id="ERM98288">
    <property type="protein sequence ID" value="ERM98288"/>
    <property type="gene ID" value="AMTR_s03028p00008020"/>
</dbReference>
<comment type="similarity">
    <text evidence="1">Belongs to the peptidase C19 family.</text>
</comment>
<evidence type="ECO:0000259" key="2">
    <source>
        <dbReference type="Pfam" id="PF00443"/>
    </source>
</evidence>
<dbReference type="Proteomes" id="UP000017836">
    <property type="component" value="Unassembled WGS sequence"/>
</dbReference>
<reference evidence="4" key="1">
    <citation type="journal article" date="2013" name="Science">
        <title>The Amborella genome and the evolution of flowering plants.</title>
        <authorList>
            <consortium name="Amborella Genome Project"/>
        </authorList>
    </citation>
    <scope>NUCLEOTIDE SEQUENCE [LARGE SCALE GENOMIC DNA]</scope>
</reference>
<dbReference type="Gene3D" id="3.90.70.10">
    <property type="entry name" value="Cysteine proteinases"/>
    <property type="match status" value="1"/>
</dbReference>
<evidence type="ECO:0000313" key="3">
    <source>
        <dbReference type="EMBL" id="ERM98288.1"/>
    </source>
</evidence>
<dbReference type="InterPro" id="IPR018200">
    <property type="entry name" value="USP_CS"/>
</dbReference>
<feature type="domain" description="Peptidase C19 ubiquitin carboxyl-terminal hydrolase" evidence="2">
    <location>
        <begin position="45"/>
        <end position="89"/>
    </location>
</feature>
<organism evidence="3 4">
    <name type="scientific">Amborella trichopoda</name>
    <dbReference type="NCBI Taxonomy" id="13333"/>
    <lineage>
        <taxon>Eukaryota</taxon>
        <taxon>Viridiplantae</taxon>
        <taxon>Streptophyta</taxon>
        <taxon>Embryophyta</taxon>
        <taxon>Tracheophyta</taxon>
        <taxon>Spermatophyta</taxon>
        <taxon>Magnoliopsida</taxon>
        <taxon>Amborellales</taxon>
        <taxon>Amborellaceae</taxon>
        <taxon>Amborella</taxon>
    </lineage>
</organism>
<protein>
    <recommendedName>
        <fullName evidence="2">Peptidase C19 ubiquitin carboxyl-terminal hydrolase domain-containing protein</fullName>
    </recommendedName>
</protein>
<dbReference type="InterPro" id="IPR038765">
    <property type="entry name" value="Papain-like_cys_pep_sf"/>
</dbReference>
<name>U5CXK4_AMBTC</name>
<evidence type="ECO:0000313" key="4">
    <source>
        <dbReference type="Proteomes" id="UP000017836"/>
    </source>
</evidence>
<keyword evidence="4" id="KW-1185">Reference proteome</keyword>
<dbReference type="AlphaFoldDB" id="U5CXK4"/>
<dbReference type="SUPFAM" id="SSF54001">
    <property type="entry name" value="Cysteine proteinases"/>
    <property type="match status" value="1"/>
</dbReference>
<dbReference type="EMBL" id="KI395412">
    <property type="protein sequence ID" value="ERM98288.1"/>
    <property type="molecule type" value="Genomic_DNA"/>
</dbReference>
<dbReference type="eggNOG" id="KOG1863">
    <property type="taxonomic scope" value="Eukaryota"/>
</dbReference>
<dbReference type="GO" id="GO:0016579">
    <property type="term" value="P:protein deubiquitination"/>
    <property type="evidence" value="ECO:0007669"/>
    <property type="project" value="InterPro"/>
</dbReference>
<dbReference type="GO" id="GO:0004843">
    <property type="term" value="F:cysteine-type deubiquitinase activity"/>
    <property type="evidence" value="ECO:0007669"/>
    <property type="project" value="InterPro"/>
</dbReference>
<dbReference type="STRING" id="13333.U5CXK4"/>
<evidence type="ECO:0000256" key="1">
    <source>
        <dbReference type="ARBA" id="ARBA00009085"/>
    </source>
</evidence>
<dbReference type="PROSITE" id="PS00972">
    <property type="entry name" value="USP_1"/>
    <property type="match status" value="1"/>
</dbReference>
<dbReference type="InterPro" id="IPR001394">
    <property type="entry name" value="Peptidase_C19_UCH"/>
</dbReference>
<dbReference type="HOGENOM" id="CLU_2007015_0_0_1"/>